<dbReference type="InterPro" id="IPR001229">
    <property type="entry name" value="Jacalin-like_lectin_dom"/>
</dbReference>
<comment type="caution">
    <text evidence="4">The sequence shown here is derived from an EMBL/GenBank/DDBJ whole genome shotgun (WGS) entry which is preliminary data.</text>
</comment>
<evidence type="ECO:0000313" key="4">
    <source>
        <dbReference type="EMBL" id="KAG7458258.1"/>
    </source>
</evidence>
<proteinExistence type="predicted"/>
<dbReference type="InterPro" id="IPR036404">
    <property type="entry name" value="Jacalin-like_lectin_dom_sf"/>
</dbReference>
<reference evidence="4" key="1">
    <citation type="submission" date="2021-01" db="EMBL/GenBank/DDBJ databases">
        <authorList>
            <person name="Zahm M."/>
            <person name="Roques C."/>
            <person name="Cabau C."/>
            <person name="Klopp C."/>
            <person name="Donnadieu C."/>
            <person name="Jouanno E."/>
            <person name="Lampietro C."/>
            <person name="Louis A."/>
            <person name="Herpin A."/>
            <person name="Echchiki A."/>
            <person name="Berthelot C."/>
            <person name="Parey E."/>
            <person name="Roest-Crollius H."/>
            <person name="Braasch I."/>
            <person name="Postlethwait J."/>
            <person name="Bobe J."/>
            <person name="Montfort J."/>
            <person name="Bouchez O."/>
            <person name="Begum T."/>
            <person name="Mejri S."/>
            <person name="Adams A."/>
            <person name="Chen W.-J."/>
            <person name="Guiguen Y."/>
        </authorList>
    </citation>
    <scope>NUCLEOTIDE SEQUENCE</scope>
    <source>
        <strain evidence="4">YG-15Mar2019-1</strain>
        <tissue evidence="4">Brain</tissue>
    </source>
</reference>
<dbReference type="SMART" id="SM00915">
    <property type="entry name" value="Jacalin"/>
    <property type="match status" value="1"/>
</dbReference>
<sequence>MTFCISFQITTEFSVYRMLSLLIVGLCLCAFTSAVPMPQYYSYSPAVGSGSGNSYSTEGIGRITAVRIWENYSSYIRGIQLRYGYSWGPVIGSSSGTEQEILLFDGEAIIQVSGKYQQHNYIYQLVFTTNRGRSLLAGQASGESFNFYPVHSESELRFISGRQNGSGITSLGAHWGMVYEEPSASNGTEHSMEEATSGH</sequence>
<dbReference type="GO" id="GO:0030246">
    <property type="term" value="F:carbohydrate binding"/>
    <property type="evidence" value="ECO:0007669"/>
    <property type="project" value="UniProtKB-KW"/>
</dbReference>
<evidence type="ECO:0000313" key="5">
    <source>
        <dbReference type="Proteomes" id="UP001046870"/>
    </source>
</evidence>
<organism evidence="4 5">
    <name type="scientific">Megalops atlanticus</name>
    <name type="common">Tarpon</name>
    <name type="synonym">Clupea gigantea</name>
    <dbReference type="NCBI Taxonomy" id="7932"/>
    <lineage>
        <taxon>Eukaryota</taxon>
        <taxon>Metazoa</taxon>
        <taxon>Chordata</taxon>
        <taxon>Craniata</taxon>
        <taxon>Vertebrata</taxon>
        <taxon>Euteleostomi</taxon>
        <taxon>Actinopterygii</taxon>
        <taxon>Neopterygii</taxon>
        <taxon>Teleostei</taxon>
        <taxon>Elopiformes</taxon>
        <taxon>Megalopidae</taxon>
        <taxon>Megalops</taxon>
    </lineage>
</organism>
<name>A0A9D3PE87_MEGAT</name>
<dbReference type="PROSITE" id="PS51752">
    <property type="entry name" value="JACALIN_LECTIN"/>
    <property type="match status" value="1"/>
</dbReference>
<keyword evidence="1" id="KW-0732">Signal</keyword>
<dbReference type="OrthoDB" id="2415936at2759"/>
<evidence type="ECO:0000256" key="1">
    <source>
        <dbReference type="ARBA" id="ARBA00022729"/>
    </source>
</evidence>
<accession>A0A9D3PE87</accession>
<dbReference type="Gene3D" id="2.100.10.30">
    <property type="entry name" value="Jacalin-like lectin domain"/>
    <property type="match status" value="1"/>
</dbReference>
<dbReference type="EMBL" id="JAFDVH010000021">
    <property type="protein sequence ID" value="KAG7458258.1"/>
    <property type="molecule type" value="Genomic_DNA"/>
</dbReference>
<dbReference type="PANTHER" id="PTHR33589:SF3">
    <property type="entry name" value="ZYMOGEN GRANULE MEMBRANE PROTEIN 16-LIKE"/>
    <property type="match status" value="1"/>
</dbReference>
<keyword evidence="5" id="KW-1185">Reference proteome</keyword>
<dbReference type="CDD" id="cd09611">
    <property type="entry name" value="Jacalin_ZG16_like"/>
    <property type="match status" value="1"/>
</dbReference>
<dbReference type="Proteomes" id="UP001046870">
    <property type="component" value="Chromosome 21"/>
</dbReference>
<dbReference type="PANTHER" id="PTHR33589">
    <property type="entry name" value="OS11G0524900 PROTEIN"/>
    <property type="match status" value="1"/>
</dbReference>
<protein>
    <recommendedName>
        <fullName evidence="3">Jacalin-type lectin domain-containing protein</fullName>
    </recommendedName>
</protein>
<keyword evidence="2" id="KW-0430">Lectin</keyword>
<dbReference type="InterPro" id="IPR052321">
    <property type="entry name" value="PolyBind_ProtTraffic"/>
</dbReference>
<dbReference type="Pfam" id="PF01419">
    <property type="entry name" value="Jacalin"/>
    <property type="match status" value="1"/>
</dbReference>
<dbReference type="AlphaFoldDB" id="A0A9D3PE87"/>
<evidence type="ECO:0000256" key="2">
    <source>
        <dbReference type="ARBA" id="ARBA00022734"/>
    </source>
</evidence>
<evidence type="ECO:0000259" key="3">
    <source>
        <dbReference type="PROSITE" id="PS51752"/>
    </source>
</evidence>
<gene>
    <name evidence="4" type="ORF">MATL_G00236300</name>
</gene>
<dbReference type="SUPFAM" id="SSF51101">
    <property type="entry name" value="Mannose-binding lectins"/>
    <property type="match status" value="1"/>
</dbReference>
<feature type="domain" description="Jacalin-type lectin" evidence="3">
    <location>
        <begin position="41"/>
        <end position="177"/>
    </location>
</feature>